<evidence type="ECO:0000256" key="4">
    <source>
        <dbReference type="RuleBase" id="RU003456"/>
    </source>
</evidence>
<dbReference type="GO" id="GO:0048038">
    <property type="term" value="F:quinone binding"/>
    <property type="evidence" value="ECO:0007669"/>
    <property type="project" value="UniProtKB-KW"/>
</dbReference>
<name>A0A927GS33_9BACL</name>
<protein>
    <recommendedName>
        <fullName evidence="3">NADH-quinone oxidoreductase subunit C</fullName>
        <ecNumber evidence="3">7.1.1.-</ecNumber>
    </recommendedName>
    <alternativeName>
        <fullName evidence="3">NADH dehydrogenase I subunit C</fullName>
    </alternativeName>
    <alternativeName>
        <fullName evidence="3">NDH-1 subunit C</fullName>
    </alternativeName>
</protein>
<organism evidence="7 8">
    <name type="scientific">Paenibacillus sabuli</name>
    <dbReference type="NCBI Taxonomy" id="2772509"/>
    <lineage>
        <taxon>Bacteria</taxon>
        <taxon>Bacillati</taxon>
        <taxon>Bacillota</taxon>
        <taxon>Bacilli</taxon>
        <taxon>Bacillales</taxon>
        <taxon>Paenibacillaceae</taxon>
        <taxon>Paenibacillus</taxon>
    </lineage>
</organism>
<dbReference type="GO" id="GO:0008137">
    <property type="term" value="F:NADH dehydrogenase (ubiquinone) activity"/>
    <property type="evidence" value="ECO:0007669"/>
    <property type="project" value="InterPro"/>
</dbReference>
<dbReference type="InterPro" id="IPR010218">
    <property type="entry name" value="NADH_DH_suC"/>
</dbReference>
<comment type="function">
    <text evidence="3">NDH-1 shuttles electrons from NADH, via FMN and iron-sulfur (Fe-S) centers, to quinones in the respiratory chain. The immediate electron acceptor for the enzyme in this species is believed to be a menaquinone. Couples the redox reaction to proton translocation (for every two electrons transferred, four hydrogen ions are translocated across the cytoplasmic membrane), and thus conserves the redox energy in a proton gradient.</text>
</comment>
<dbReference type="Gene3D" id="3.30.460.80">
    <property type="entry name" value="NADH:ubiquinone oxidoreductase, 30kDa subunit"/>
    <property type="match status" value="1"/>
</dbReference>
<dbReference type="InterPro" id="IPR037232">
    <property type="entry name" value="NADH_quin_OxRdtase_su_C/D-like"/>
</dbReference>
<comment type="caution">
    <text evidence="7">The sequence shown here is derived from an EMBL/GenBank/DDBJ whole genome shotgun (WGS) entry which is preliminary data.</text>
</comment>
<comment type="similarity">
    <text evidence="1 3 4">Belongs to the complex I 30 kDa subunit family.</text>
</comment>
<comment type="catalytic activity">
    <reaction evidence="3 5">
        <text>a quinone + NADH + 5 H(+)(in) = a quinol + NAD(+) + 4 H(+)(out)</text>
        <dbReference type="Rhea" id="RHEA:57888"/>
        <dbReference type="ChEBI" id="CHEBI:15378"/>
        <dbReference type="ChEBI" id="CHEBI:24646"/>
        <dbReference type="ChEBI" id="CHEBI:57540"/>
        <dbReference type="ChEBI" id="CHEBI:57945"/>
        <dbReference type="ChEBI" id="CHEBI:132124"/>
    </reaction>
</comment>
<evidence type="ECO:0000256" key="5">
    <source>
        <dbReference type="RuleBase" id="RU003582"/>
    </source>
</evidence>
<keyword evidence="3 4" id="KW-0520">NAD</keyword>
<accession>A0A927GS33</accession>
<comment type="subunit">
    <text evidence="3">NDH-1 is composed of 14 different subunits. Subunits NuoB, C, D, E, F, and G constitute the peripheral sector of the complex.</text>
</comment>
<dbReference type="PANTHER" id="PTHR10884:SF14">
    <property type="entry name" value="NADH DEHYDROGENASE [UBIQUINONE] IRON-SULFUR PROTEIN 3, MITOCHONDRIAL"/>
    <property type="match status" value="1"/>
</dbReference>
<dbReference type="Pfam" id="PF00329">
    <property type="entry name" value="Complex1_30kDa"/>
    <property type="match status" value="1"/>
</dbReference>
<keyword evidence="3 4" id="KW-1278">Translocase</keyword>
<dbReference type="GO" id="GO:0050136">
    <property type="term" value="F:NADH dehydrogenase (quinone) (non-electrogenic) activity"/>
    <property type="evidence" value="ECO:0007669"/>
    <property type="project" value="UniProtKB-UniRule"/>
</dbReference>
<dbReference type="GO" id="GO:0005886">
    <property type="term" value="C:plasma membrane"/>
    <property type="evidence" value="ECO:0007669"/>
    <property type="project" value="UniProtKB-SubCell"/>
</dbReference>
<keyword evidence="8" id="KW-1185">Reference proteome</keyword>
<evidence type="ECO:0000259" key="6">
    <source>
        <dbReference type="Pfam" id="PF00329"/>
    </source>
</evidence>
<proteinExistence type="inferred from homology"/>
<keyword evidence="3 5" id="KW-0874">Quinone</keyword>
<sequence length="167" mass="18519">MSDPSETPAPNQPRLEAAAALVKAELGEDALEEAYLNALSGDAPTLVLAADRVDEAAALFRSHETLRCTYLRNLSGIDCETHMEVIYHLMALESGEDYVLKTKLDREAPSVPSVTAVWPAANWNEREAYDLLGIVFTGHPDLRRIMMPDDWEGHPLRKDYAPLDSEV</sequence>
<dbReference type="InterPro" id="IPR020396">
    <property type="entry name" value="NADH_UbQ_OxRdtase_CS"/>
</dbReference>
<reference evidence="7" key="1">
    <citation type="submission" date="2020-09" db="EMBL/GenBank/DDBJ databases">
        <title>A novel bacterium of genus Paenibacillus, isolated from South China Sea.</title>
        <authorList>
            <person name="Huang H."/>
            <person name="Mo K."/>
            <person name="Hu Y."/>
        </authorList>
    </citation>
    <scope>NUCLEOTIDE SEQUENCE</scope>
    <source>
        <strain evidence="7">IB182496</strain>
    </source>
</reference>
<gene>
    <name evidence="3" type="primary">nuoC</name>
    <name evidence="7" type="ORF">IDH44_11820</name>
</gene>
<keyword evidence="3" id="KW-1003">Cell membrane</keyword>
<comment type="subcellular location">
    <subcellularLocation>
        <location evidence="3">Cell membrane</location>
        <topology evidence="3">Peripheral membrane protein</topology>
        <orientation evidence="3">Cytoplasmic side</orientation>
    </subcellularLocation>
</comment>
<feature type="domain" description="NADH:ubiquinone oxidoreductase 30kDa subunit" evidence="6">
    <location>
        <begin position="48"/>
        <end position="161"/>
    </location>
</feature>
<dbReference type="AlphaFoldDB" id="A0A927GS33"/>
<evidence type="ECO:0000313" key="8">
    <source>
        <dbReference type="Proteomes" id="UP000621560"/>
    </source>
</evidence>
<dbReference type="HAMAP" id="MF_01357">
    <property type="entry name" value="NDH1_NuoC"/>
    <property type="match status" value="1"/>
</dbReference>
<dbReference type="Proteomes" id="UP000621560">
    <property type="component" value="Unassembled WGS sequence"/>
</dbReference>
<evidence type="ECO:0000256" key="3">
    <source>
        <dbReference type="HAMAP-Rule" id="MF_01357"/>
    </source>
</evidence>
<keyword evidence="2 3" id="KW-0813">Transport</keyword>
<dbReference type="SUPFAM" id="SSF143243">
    <property type="entry name" value="Nqo5-like"/>
    <property type="match status" value="1"/>
</dbReference>
<dbReference type="RefSeq" id="WP_190917881.1">
    <property type="nucleotide sequence ID" value="NZ_JACXIZ010000019.1"/>
</dbReference>
<evidence type="ECO:0000256" key="2">
    <source>
        <dbReference type="ARBA" id="ARBA00022448"/>
    </source>
</evidence>
<dbReference type="EMBL" id="JACXIZ010000019">
    <property type="protein sequence ID" value="MBD2845881.1"/>
    <property type="molecule type" value="Genomic_DNA"/>
</dbReference>
<dbReference type="EC" id="7.1.1.-" evidence="3"/>
<dbReference type="NCBIfam" id="TIGR01961">
    <property type="entry name" value="NuoC_fam"/>
    <property type="match status" value="1"/>
</dbReference>
<keyword evidence="3" id="KW-0472">Membrane</keyword>
<dbReference type="PANTHER" id="PTHR10884">
    <property type="entry name" value="NADH DEHYDROGENASE UBIQUINONE IRON-SULFUR PROTEIN 3"/>
    <property type="match status" value="1"/>
</dbReference>
<dbReference type="InterPro" id="IPR001268">
    <property type="entry name" value="NADH_UbQ_OxRdtase_30kDa_su"/>
</dbReference>
<evidence type="ECO:0000313" key="7">
    <source>
        <dbReference type="EMBL" id="MBD2845881.1"/>
    </source>
</evidence>
<dbReference type="PROSITE" id="PS00542">
    <property type="entry name" value="COMPLEX1_30K"/>
    <property type="match status" value="1"/>
</dbReference>
<evidence type="ECO:0000256" key="1">
    <source>
        <dbReference type="ARBA" id="ARBA00007569"/>
    </source>
</evidence>